<dbReference type="InterPro" id="IPR023346">
    <property type="entry name" value="Lysozyme-like_dom_sf"/>
</dbReference>
<organism evidence="3 4">
    <name type="scientific">Noviherbaspirillum album</name>
    <dbReference type="NCBI Taxonomy" id="3080276"/>
    <lineage>
        <taxon>Bacteria</taxon>
        <taxon>Pseudomonadati</taxon>
        <taxon>Pseudomonadota</taxon>
        <taxon>Betaproteobacteria</taxon>
        <taxon>Burkholderiales</taxon>
        <taxon>Oxalobacteraceae</taxon>
        <taxon>Noviherbaspirillum</taxon>
    </lineage>
</organism>
<reference evidence="3 4" key="1">
    <citation type="submission" date="2023-10" db="EMBL/GenBank/DDBJ databases">
        <title>Noviherbaspirillum sp. CPCC 100848 genome assembly.</title>
        <authorList>
            <person name="Li X.Y."/>
            <person name="Fang X.M."/>
        </authorList>
    </citation>
    <scope>NUCLEOTIDE SEQUENCE [LARGE SCALE GENOMIC DNA]</scope>
    <source>
        <strain evidence="3 4">CPCC 100848</strain>
    </source>
</reference>
<keyword evidence="1" id="KW-0732">Signal</keyword>
<feature type="domain" description="Transglycosylase SLT" evidence="2">
    <location>
        <begin position="20"/>
        <end position="116"/>
    </location>
</feature>
<sequence>MRTLAVAILLTAAVPAQAFCFAEASKRYDVPEKLLRTIAKVESGMRSDRTNKNKDGSEDIGLMQINTSWLPVLKRYGIERADLWNPCTNVHIAAWIMAKNIAAYGYTWEAVGAYNARSPHKRERYAKLIFGQATRGKQNG</sequence>
<dbReference type="Pfam" id="PF01464">
    <property type="entry name" value="SLT"/>
    <property type="match status" value="1"/>
</dbReference>
<protein>
    <submittedName>
        <fullName evidence="3">Lytic transglycosylase domain-containing protein</fullName>
    </submittedName>
</protein>
<dbReference type="SUPFAM" id="SSF53955">
    <property type="entry name" value="Lysozyme-like"/>
    <property type="match status" value="1"/>
</dbReference>
<accession>A0ABU6J3J1</accession>
<evidence type="ECO:0000259" key="2">
    <source>
        <dbReference type="Pfam" id="PF01464"/>
    </source>
</evidence>
<proteinExistence type="predicted"/>
<evidence type="ECO:0000313" key="3">
    <source>
        <dbReference type="EMBL" id="MEC4718193.1"/>
    </source>
</evidence>
<name>A0ABU6J3J1_9BURK</name>
<dbReference type="CDD" id="cd13400">
    <property type="entry name" value="LT_IagB-like"/>
    <property type="match status" value="1"/>
</dbReference>
<evidence type="ECO:0000313" key="4">
    <source>
        <dbReference type="Proteomes" id="UP001352263"/>
    </source>
</evidence>
<dbReference type="Gene3D" id="1.10.530.10">
    <property type="match status" value="1"/>
</dbReference>
<keyword evidence="4" id="KW-1185">Reference proteome</keyword>
<dbReference type="Proteomes" id="UP001352263">
    <property type="component" value="Unassembled WGS sequence"/>
</dbReference>
<comment type="caution">
    <text evidence="3">The sequence shown here is derived from an EMBL/GenBank/DDBJ whole genome shotgun (WGS) entry which is preliminary data.</text>
</comment>
<dbReference type="RefSeq" id="WP_326504947.1">
    <property type="nucleotide sequence ID" value="NZ_JAWIIV010000002.1"/>
</dbReference>
<feature type="signal peptide" evidence="1">
    <location>
        <begin position="1"/>
        <end position="18"/>
    </location>
</feature>
<feature type="chain" id="PRO_5047220422" evidence="1">
    <location>
        <begin position="19"/>
        <end position="140"/>
    </location>
</feature>
<evidence type="ECO:0000256" key="1">
    <source>
        <dbReference type="SAM" id="SignalP"/>
    </source>
</evidence>
<dbReference type="InterPro" id="IPR008258">
    <property type="entry name" value="Transglycosylase_SLT_dom_1"/>
</dbReference>
<dbReference type="EMBL" id="JAWIIV010000002">
    <property type="protein sequence ID" value="MEC4718193.1"/>
    <property type="molecule type" value="Genomic_DNA"/>
</dbReference>
<gene>
    <name evidence="3" type="ORF">RY831_03470</name>
</gene>